<keyword evidence="1" id="KW-1133">Transmembrane helix</keyword>
<keyword evidence="1" id="KW-0812">Transmembrane</keyword>
<dbReference type="EMBL" id="UYRV01004707">
    <property type="protein sequence ID" value="VDK51839.1"/>
    <property type="molecule type" value="Genomic_DNA"/>
</dbReference>
<evidence type="ECO:0000256" key="1">
    <source>
        <dbReference type="SAM" id="Phobius"/>
    </source>
</evidence>
<name>A0A3P6QSH0_CYLGO</name>
<dbReference type="Proteomes" id="UP000271889">
    <property type="component" value="Unassembled WGS sequence"/>
</dbReference>
<organism evidence="2 3">
    <name type="scientific">Cylicostephanus goldi</name>
    <name type="common">Nematode worm</name>
    <dbReference type="NCBI Taxonomy" id="71465"/>
    <lineage>
        <taxon>Eukaryota</taxon>
        <taxon>Metazoa</taxon>
        <taxon>Ecdysozoa</taxon>
        <taxon>Nematoda</taxon>
        <taxon>Chromadorea</taxon>
        <taxon>Rhabditida</taxon>
        <taxon>Rhabditina</taxon>
        <taxon>Rhabditomorpha</taxon>
        <taxon>Strongyloidea</taxon>
        <taxon>Strongylidae</taxon>
        <taxon>Cylicostephanus</taxon>
    </lineage>
</organism>
<keyword evidence="1" id="KW-0472">Membrane</keyword>
<proteinExistence type="predicted"/>
<gene>
    <name evidence="2" type="ORF">CGOC_LOCUS2176</name>
</gene>
<dbReference type="AlphaFoldDB" id="A0A3P6QSH0"/>
<reference evidence="2 3" key="1">
    <citation type="submission" date="2018-11" db="EMBL/GenBank/DDBJ databases">
        <authorList>
            <consortium name="Pathogen Informatics"/>
        </authorList>
    </citation>
    <scope>NUCLEOTIDE SEQUENCE [LARGE SCALE GENOMIC DNA]</scope>
</reference>
<evidence type="ECO:0000313" key="2">
    <source>
        <dbReference type="EMBL" id="VDK51839.1"/>
    </source>
</evidence>
<dbReference type="OrthoDB" id="302728at2759"/>
<protein>
    <recommendedName>
        <fullName evidence="4">Protein S-acyltransferase</fullName>
    </recommendedName>
</protein>
<accession>A0A3P6QSH0</accession>
<dbReference type="PROSITE" id="PS50216">
    <property type="entry name" value="DHHC"/>
    <property type="match status" value="1"/>
</dbReference>
<evidence type="ECO:0000313" key="3">
    <source>
        <dbReference type="Proteomes" id="UP000271889"/>
    </source>
</evidence>
<feature type="transmembrane region" description="Helical" evidence="1">
    <location>
        <begin position="96"/>
        <end position="116"/>
    </location>
</feature>
<sequence>MHLREHTTAPVSLFFHCFQLYVPPLITKNVLVCDICCFRRDHHCSFGGVCVGHFNQSYTWDFAWSRMDGGFSLSRSWQLFLPHIALMARLISVHQFFCIIFCASTFTVLLFVAYLLSAQVFCLWNGQTRMEYLLEIHAYQLGLLDNLRQYLGTRWPLIFITPFIPSPLPSDGMSFVTREIKELNDPKYL</sequence>
<keyword evidence="3" id="KW-1185">Reference proteome</keyword>
<evidence type="ECO:0008006" key="4">
    <source>
        <dbReference type="Google" id="ProtNLM"/>
    </source>
</evidence>